<reference evidence="2" key="1">
    <citation type="submission" date="2021-02" db="EMBL/GenBank/DDBJ databases">
        <authorList>
            <person name="Dougan E. K."/>
            <person name="Rhodes N."/>
            <person name="Thang M."/>
            <person name="Chan C."/>
        </authorList>
    </citation>
    <scope>NUCLEOTIDE SEQUENCE</scope>
</reference>
<dbReference type="EMBL" id="CAJNIZ010046774">
    <property type="protein sequence ID" value="CAE7756439.1"/>
    <property type="molecule type" value="Genomic_DNA"/>
</dbReference>
<feature type="signal peptide" evidence="1">
    <location>
        <begin position="1"/>
        <end position="16"/>
    </location>
</feature>
<gene>
    <name evidence="2" type="ORF">SPIL2461_LOCUS21997</name>
</gene>
<dbReference type="Proteomes" id="UP000649617">
    <property type="component" value="Unassembled WGS sequence"/>
</dbReference>
<dbReference type="InterPro" id="IPR018883">
    <property type="entry name" value="Delta_CA"/>
</dbReference>
<feature type="chain" id="PRO_5032902814" evidence="1">
    <location>
        <begin position="17"/>
        <end position="374"/>
    </location>
</feature>
<evidence type="ECO:0000313" key="3">
    <source>
        <dbReference type="Proteomes" id="UP000649617"/>
    </source>
</evidence>
<dbReference type="OrthoDB" id="436883at2759"/>
<keyword evidence="3" id="KW-1185">Reference proteome</keyword>
<keyword evidence="1" id="KW-0732">Signal</keyword>
<accession>A0A812XZF5</accession>
<dbReference type="AlphaFoldDB" id="A0A812XZF5"/>
<sequence length="374" mass="39612">MLRVLAFCACLAAAMADQCPDDAEVDLCETLGEETGAGSRSSAWMGLLLPLVSARPKLGASIVVVLAFGMVGADAATCGDLKTFYKSEQCCGAPTQALSVTPPGCPYNFAKPACSTAEPQTPRDLTPGASGMMTPKAATLNDAQANFLPLVNVHFHLGAEHKSESYMNSSDADAYDAASSGRRLAENPRPGFMCATENLTDAQMAPYTFQYCKGDVAVGKSYEIHYVHSSAGTDADPTDAVNADLLADGLGGAANGRGLLNPMVVVQGQIFQIVQGGPTVTDMLHGWTVVGHENSVMYPGSTTGQSHDNSVCSPYSITWHVDKDCHQVSPESFDNLCKQMKDTYNMEADLYPHGSRKLVSPEYVVKSEYVVALA</sequence>
<dbReference type="Pfam" id="PF10563">
    <property type="entry name" value="CA_like"/>
    <property type="match status" value="1"/>
</dbReference>
<evidence type="ECO:0000256" key="1">
    <source>
        <dbReference type="SAM" id="SignalP"/>
    </source>
</evidence>
<protein>
    <submittedName>
        <fullName evidence="2">Uncharacterized protein</fullName>
    </submittedName>
</protein>
<evidence type="ECO:0000313" key="2">
    <source>
        <dbReference type="EMBL" id="CAE7756439.1"/>
    </source>
</evidence>
<organism evidence="2 3">
    <name type="scientific">Symbiodinium pilosum</name>
    <name type="common">Dinoflagellate</name>
    <dbReference type="NCBI Taxonomy" id="2952"/>
    <lineage>
        <taxon>Eukaryota</taxon>
        <taxon>Sar</taxon>
        <taxon>Alveolata</taxon>
        <taxon>Dinophyceae</taxon>
        <taxon>Suessiales</taxon>
        <taxon>Symbiodiniaceae</taxon>
        <taxon>Symbiodinium</taxon>
    </lineage>
</organism>
<name>A0A812XZF5_SYMPI</name>
<comment type="caution">
    <text evidence="2">The sequence shown here is derived from an EMBL/GenBank/DDBJ whole genome shotgun (WGS) entry which is preliminary data.</text>
</comment>
<proteinExistence type="predicted"/>